<dbReference type="Pfam" id="PF00589">
    <property type="entry name" value="Phage_integrase"/>
    <property type="match status" value="1"/>
</dbReference>
<keyword evidence="7" id="KW-1185">Reference proteome</keyword>
<keyword evidence="4" id="KW-0233">DNA recombination</keyword>
<evidence type="ECO:0000256" key="4">
    <source>
        <dbReference type="ARBA" id="ARBA00023172"/>
    </source>
</evidence>
<evidence type="ECO:0000256" key="1">
    <source>
        <dbReference type="ARBA" id="ARBA00008857"/>
    </source>
</evidence>
<dbReference type="SUPFAM" id="SSF56349">
    <property type="entry name" value="DNA breaking-rejoining enzymes"/>
    <property type="match status" value="1"/>
</dbReference>
<protein>
    <submittedName>
        <fullName evidence="6">Tyrosine-type recombinase/integrase</fullName>
    </submittedName>
</protein>
<evidence type="ECO:0000313" key="6">
    <source>
        <dbReference type="EMBL" id="MFG6417245.1"/>
    </source>
</evidence>
<organism evidence="6 7">
    <name type="scientific">Pelomonas dachongensis</name>
    <dbReference type="NCBI Taxonomy" id="3299029"/>
    <lineage>
        <taxon>Bacteria</taxon>
        <taxon>Pseudomonadati</taxon>
        <taxon>Pseudomonadota</taxon>
        <taxon>Betaproteobacteria</taxon>
        <taxon>Burkholderiales</taxon>
        <taxon>Sphaerotilaceae</taxon>
        <taxon>Roseateles</taxon>
    </lineage>
</organism>
<dbReference type="EMBL" id="JBIGHY010000019">
    <property type="protein sequence ID" value="MFG6417245.1"/>
    <property type="molecule type" value="Genomic_DNA"/>
</dbReference>
<name>A0ABW7EYF4_9BURK</name>
<dbReference type="InterPro" id="IPR025166">
    <property type="entry name" value="Integrase_DNA_bind_dom"/>
</dbReference>
<proteinExistence type="inferred from homology"/>
<dbReference type="PROSITE" id="PS51898">
    <property type="entry name" value="TYR_RECOMBINASE"/>
    <property type="match status" value="1"/>
</dbReference>
<feature type="domain" description="Tyr recombinase" evidence="5">
    <location>
        <begin position="239"/>
        <end position="463"/>
    </location>
</feature>
<dbReference type="Pfam" id="PF22022">
    <property type="entry name" value="Phage_int_M"/>
    <property type="match status" value="1"/>
</dbReference>
<evidence type="ECO:0000313" key="7">
    <source>
        <dbReference type="Proteomes" id="UP001606300"/>
    </source>
</evidence>
<accession>A0ABW7EYF4</accession>
<comment type="caution">
    <text evidence="6">The sequence shown here is derived from an EMBL/GenBank/DDBJ whole genome shotgun (WGS) entry which is preliminary data.</text>
</comment>
<dbReference type="Gene3D" id="1.10.443.10">
    <property type="entry name" value="Intergrase catalytic core"/>
    <property type="match status" value="1"/>
</dbReference>
<sequence>MTVTRYPKQGKGRKWTIKELEAISGAWKGDTLSDGEGLSGEVRVAADGAVSVRFKYAFRWSEKVVWYQCGTWPTVSLEAVRAARDQARDLVGQGINPNDQRKAQRIEAQAQVEAVIAAATRQEAENLSVRAMFDAWIADGVARADGNAELRRSFEKDVLPSIGAKPVKEITEHDLRALLRAMVKRGVYRMTVRTYNDLVQMFAWAEKRKPWRTLMVDGNAAELLEIDKILPVGVDTEKPRERILSDNELRELRSNFENAESAYAAAPAGKKYETARPLKKESRLALWICLSTTCRIGELLMSRWEHVNLEAGEWFVPAENTKTGSDWLVFLSPFALRQFKALKALTGDTPYCFPARAAKGEEPDQHVCVKSVSKQVGDRQAQFKQRKGPLKNRCHDNSLVLAGGANGEWTSHDLRRTGATLMQSLKVPPDVIDRCQNHVLAGSRVRRHYLHYEYADEKRDAWTKLGDRLDLILNGAFASPSS</sequence>
<dbReference type="InterPro" id="IPR053876">
    <property type="entry name" value="Phage_int_M"/>
</dbReference>
<evidence type="ECO:0000259" key="5">
    <source>
        <dbReference type="PROSITE" id="PS51898"/>
    </source>
</evidence>
<dbReference type="Proteomes" id="UP001606300">
    <property type="component" value="Unassembled WGS sequence"/>
</dbReference>
<dbReference type="InterPro" id="IPR050808">
    <property type="entry name" value="Phage_Integrase"/>
</dbReference>
<dbReference type="InterPro" id="IPR038488">
    <property type="entry name" value="Integrase_DNA-bd_sf"/>
</dbReference>
<dbReference type="InterPro" id="IPR002104">
    <property type="entry name" value="Integrase_catalytic"/>
</dbReference>
<dbReference type="Pfam" id="PF13356">
    <property type="entry name" value="Arm-DNA-bind_3"/>
    <property type="match status" value="1"/>
</dbReference>
<dbReference type="InterPro" id="IPR013762">
    <property type="entry name" value="Integrase-like_cat_sf"/>
</dbReference>
<dbReference type="InterPro" id="IPR011010">
    <property type="entry name" value="DNA_brk_join_enz"/>
</dbReference>
<gene>
    <name evidence="6" type="ORF">ACG02S_25455</name>
</gene>
<dbReference type="InterPro" id="IPR010998">
    <property type="entry name" value="Integrase_recombinase_N"/>
</dbReference>
<dbReference type="CDD" id="cd00801">
    <property type="entry name" value="INT_P4_C"/>
    <property type="match status" value="1"/>
</dbReference>
<dbReference type="RefSeq" id="WP_394473303.1">
    <property type="nucleotide sequence ID" value="NZ_JBIGHY010000019.1"/>
</dbReference>
<evidence type="ECO:0000256" key="3">
    <source>
        <dbReference type="ARBA" id="ARBA00023125"/>
    </source>
</evidence>
<evidence type="ECO:0000256" key="2">
    <source>
        <dbReference type="ARBA" id="ARBA00022908"/>
    </source>
</evidence>
<dbReference type="PANTHER" id="PTHR30629:SF2">
    <property type="entry name" value="PROPHAGE INTEGRASE INTS-RELATED"/>
    <property type="match status" value="1"/>
</dbReference>
<keyword evidence="2" id="KW-0229">DNA integration</keyword>
<dbReference type="Gene3D" id="1.10.150.130">
    <property type="match status" value="1"/>
</dbReference>
<dbReference type="PANTHER" id="PTHR30629">
    <property type="entry name" value="PROPHAGE INTEGRASE"/>
    <property type="match status" value="1"/>
</dbReference>
<reference evidence="6 7" key="1">
    <citation type="submission" date="2024-09" db="EMBL/GenBank/DDBJ databases">
        <title>Novel species of the genus Pelomonas and Roseateles isolated from streams.</title>
        <authorList>
            <person name="Lu H."/>
        </authorList>
    </citation>
    <scope>NUCLEOTIDE SEQUENCE [LARGE SCALE GENOMIC DNA]</scope>
    <source>
        <strain evidence="6 7">DC23W</strain>
    </source>
</reference>
<keyword evidence="3" id="KW-0238">DNA-binding</keyword>
<comment type="similarity">
    <text evidence="1">Belongs to the 'phage' integrase family.</text>
</comment>
<dbReference type="Gene3D" id="3.30.160.390">
    <property type="entry name" value="Integrase, DNA-binding domain"/>
    <property type="match status" value="1"/>
</dbReference>